<dbReference type="SUPFAM" id="SSF88946">
    <property type="entry name" value="Sigma2 domain of RNA polymerase sigma factors"/>
    <property type="match status" value="1"/>
</dbReference>
<dbReference type="SUPFAM" id="SSF88659">
    <property type="entry name" value="Sigma3 and sigma4 domains of RNA polymerase sigma factors"/>
    <property type="match status" value="1"/>
</dbReference>
<gene>
    <name evidence="8" type="ORF">FHX37_2870</name>
</gene>
<comment type="caution">
    <text evidence="8">The sequence shown here is derived from an EMBL/GenBank/DDBJ whole genome shotgun (WGS) entry which is preliminary data.</text>
</comment>
<keyword evidence="2" id="KW-0805">Transcription regulation</keyword>
<dbReference type="InterPro" id="IPR007627">
    <property type="entry name" value="RNA_pol_sigma70_r2"/>
</dbReference>
<evidence type="ECO:0000256" key="2">
    <source>
        <dbReference type="ARBA" id="ARBA00023015"/>
    </source>
</evidence>
<dbReference type="PANTHER" id="PTHR43133">
    <property type="entry name" value="RNA POLYMERASE ECF-TYPE SIGMA FACTO"/>
    <property type="match status" value="1"/>
</dbReference>
<evidence type="ECO:0000256" key="1">
    <source>
        <dbReference type="ARBA" id="ARBA00010641"/>
    </source>
</evidence>
<evidence type="ECO:0000256" key="5">
    <source>
        <dbReference type="ARBA" id="ARBA00023163"/>
    </source>
</evidence>
<dbReference type="InterPro" id="IPR013324">
    <property type="entry name" value="RNA_pol_sigma_r3/r4-like"/>
</dbReference>
<evidence type="ECO:0000256" key="4">
    <source>
        <dbReference type="ARBA" id="ARBA00023125"/>
    </source>
</evidence>
<dbReference type="Gene3D" id="1.10.1740.10">
    <property type="match status" value="1"/>
</dbReference>
<evidence type="ECO:0000313" key="8">
    <source>
        <dbReference type="EMBL" id="TQN32883.1"/>
    </source>
</evidence>
<dbReference type="Pfam" id="PF04542">
    <property type="entry name" value="Sigma70_r2"/>
    <property type="match status" value="1"/>
</dbReference>
<dbReference type="GO" id="GO:0006352">
    <property type="term" value="P:DNA-templated transcription initiation"/>
    <property type="evidence" value="ECO:0007669"/>
    <property type="project" value="InterPro"/>
</dbReference>
<feature type="domain" description="RNA polymerase sigma-70 region 2" evidence="7">
    <location>
        <begin position="29"/>
        <end position="90"/>
    </location>
</feature>
<evidence type="ECO:0000256" key="3">
    <source>
        <dbReference type="ARBA" id="ARBA00023082"/>
    </source>
</evidence>
<dbReference type="GO" id="GO:0016987">
    <property type="term" value="F:sigma factor activity"/>
    <property type="evidence" value="ECO:0007669"/>
    <property type="project" value="UniProtKB-KW"/>
</dbReference>
<dbReference type="OrthoDB" id="9797134at2"/>
<accession>A0A543NM32</accession>
<dbReference type="AlphaFoldDB" id="A0A543NM32"/>
<dbReference type="InterPro" id="IPR036388">
    <property type="entry name" value="WH-like_DNA-bd_sf"/>
</dbReference>
<name>A0A543NM32_9ACTN</name>
<dbReference type="GO" id="GO:0003677">
    <property type="term" value="F:DNA binding"/>
    <property type="evidence" value="ECO:0007669"/>
    <property type="project" value="UniProtKB-KW"/>
</dbReference>
<dbReference type="GO" id="GO:0000428">
    <property type="term" value="C:DNA-directed RNA polymerase complex"/>
    <property type="evidence" value="ECO:0007669"/>
    <property type="project" value="UniProtKB-KW"/>
</dbReference>
<comment type="similarity">
    <text evidence="1">Belongs to the sigma-70 factor family. ECF subfamily.</text>
</comment>
<dbReference type="EMBL" id="VFQC01000001">
    <property type="protein sequence ID" value="TQN32883.1"/>
    <property type="molecule type" value="Genomic_DNA"/>
</dbReference>
<feature type="region of interest" description="Disordered" evidence="6">
    <location>
        <begin position="1"/>
        <end position="23"/>
    </location>
</feature>
<dbReference type="Gene3D" id="1.10.10.10">
    <property type="entry name" value="Winged helix-like DNA-binding domain superfamily/Winged helix DNA-binding domain"/>
    <property type="match status" value="1"/>
</dbReference>
<sequence>MPHPPNGNDQGGHRAPAGAHDPAHPHELVVSLLPHMYRKAAVLVPRRHEDVVHDACLKLLTHAHRLTSHPAPRAYALRCVTTVAYDHLRAAPVRVVDEMPEVPVLPIREAEATWQAQWLLHRLPLRQAQSVFLVDLCGMELAAAARVLGVHWGTVARSRDRGLNLLYSVVTAGISKNPESVS</sequence>
<keyword evidence="4" id="KW-0238">DNA-binding</keyword>
<keyword evidence="3" id="KW-0731">Sigma factor</keyword>
<dbReference type="PANTHER" id="PTHR43133:SF8">
    <property type="entry name" value="RNA POLYMERASE SIGMA FACTOR HI_1459-RELATED"/>
    <property type="match status" value="1"/>
</dbReference>
<proteinExistence type="inferred from homology"/>
<dbReference type="InterPro" id="IPR039425">
    <property type="entry name" value="RNA_pol_sigma-70-like"/>
</dbReference>
<dbReference type="InterPro" id="IPR013325">
    <property type="entry name" value="RNA_pol_sigma_r2"/>
</dbReference>
<protein>
    <submittedName>
        <fullName evidence="8">DNA-directed RNA polymerase specialized sigma24 family protein</fullName>
    </submittedName>
</protein>
<evidence type="ECO:0000259" key="7">
    <source>
        <dbReference type="Pfam" id="PF04542"/>
    </source>
</evidence>
<evidence type="ECO:0000256" key="6">
    <source>
        <dbReference type="SAM" id="MobiDB-lite"/>
    </source>
</evidence>
<dbReference type="Proteomes" id="UP000317422">
    <property type="component" value="Unassembled WGS sequence"/>
</dbReference>
<organism evidence="8 9">
    <name type="scientific">Haloactinospora alba</name>
    <dbReference type="NCBI Taxonomy" id="405555"/>
    <lineage>
        <taxon>Bacteria</taxon>
        <taxon>Bacillati</taxon>
        <taxon>Actinomycetota</taxon>
        <taxon>Actinomycetes</taxon>
        <taxon>Streptosporangiales</taxon>
        <taxon>Nocardiopsidaceae</taxon>
        <taxon>Haloactinospora</taxon>
    </lineage>
</organism>
<evidence type="ECO:0000313" key="9">
    <source>
        <dbReference type="Proteomes" id="UP000317422"/>
    </source>
</evidence>
<keyword evidence="5" id="KW-0804">Transcription</keyword>
<keyword evidence="9" id="KW-1185">Reference proteome</keyword>
<dbReference type="RefSeq" id="WP_141924328.1">
    <property type="nucleotide sequence ID" value="NZ_VFQC01000001.1"/>
</dbReference>
<keyword evidence="8" id="KW-0240">DNA-directed RNA polymerase</keyword>
<reference evidence="8 9" key="1">
    <citation type="submission" date="2019-06" db="EMBL/GenBank/DDBJ databases">
        <title>Sequencing the genomes of 1000 actinobacteria strains.</title>
        <authorList>
            <person name="Klenk H.-P."/>
        </authorList>
    </citation>
    <scope>NUCLEOTIDE SEQUENCE [LARGE SCALE GENOMIC DNA]</scope>
    <source>
        <strain evidence="8 9">DSM 45015</strain>
    </source>
</reference>